<dbReference type="InterPro" id="IPR001919">
    <property type="entry name" value="CBD2"/>
</dbReference>
<feature type="compositionally biased region" description="Basic and acidic residues" evidence="1">
    <location>
        <begin position="86"/>
        <end position="95"/>
    </location>
</feature>
<organism evidence="4 5">
    <name type="scientific">Nocardiopsis rhodophaea</name>
    <dbReference type="NCBI Taxonomy" id="280238"/>
    <lineage>
        <taxon>Bacteria</taxon>
        <taxon>Bacillati</taxon>
        <taxon>Actinomycetota</taxon>
        <taxon>Actinomycetes</taxon>
        <taxon>Streptosporangiales</taxon>
        <taxon>Nocardiopsidaceae</taxon>
        <taxon>Nocardiopsis</taxon>
    </lineage>
</organism>
<comment type="caution">
    <text evidence="4">The sequence shown here is derived from an EMBL/GenBank/DDBJ whole genome shotgun (WGS) entry which is preliminary data.</text>
</comment>
<dbReference type="EMBL" id="BAAAPC010000011">
    <property type="protein sequence ID" value="GAA1999839.1"/>
    <property type="molecule type" value="Genomic_DNA"/>
</dbReference>
<dbReference type="SMART" id="SM00637">
    <property type="entry name" value="CBD_II"/>
    <property type="match status" value="1"/>
</dbReference>
<keyword evidence="2" id="KW-0812">Transmembrane</keyword>
<feature type="region of interest" description="Disordered" evidence="1">
    <location>
        <begin position="1"/>
        <end position="28"/>
    </location>
</feature>
<dbReference type="InterPro" id="IPR008965">
    <property type="entry name" value="CBM2/CBM3_carb-bd_dom_sf"/>
</dbReference>
<dbReference type="Gene3D" id="2.60.40.290">
    <property type="match status" value="1"/>
</dbReference>
<feature type="region of interest" description="Disordered" evidence="1">
    <location>
        <begin position="75"/>
        <end position="128"/>
    </location>
</feature>
<evidence type="ECO:0000256" key="1">
    <source>
        <dbReference type="SAM" id="MobiDB-lite"/>
    </source>
</evidence>
<evidence type="ECO:0000313" key="4">
    <source>
        <dbReference type="EMBL" id="GAA1999839.1"/>
    </source>
</evidence>
<evidence type="ECO:0000259" key="3">
    <source>
        <dbReference type="PROSITE" id="PS51173"/>
    </source>
</evidence>
<evidence type="ECO:0000313" key="5">
    <source>
        <dbReference type="Proteomes" id="UP001501585"/>
    </source>
</evidence>
<proteinExistence type="predicted"/>
<keyword evidence="2" id="KW-0472">Membrane</keyword>
<dbReference type="PROSITE" id="PS51173">
    <property type="entry name" value="CBM2"/>
    <property type="match status" value="1"/>
</dbReference>
<feature type="domain" description="CBM2" evidence="3">
    <location>
        <begin position="120"/>
        <end position="226"/>
    </location>
</feature>
<dbReference type="SUPFAM" id="SSF49384">
    <property type="entry name" value="Carbohydrate-binding domain"/>
    <property type="match status" value="1"/>
</dbReference>
<dbReference type="InterPro" id="IPR012291">
    <property type="entry name" value="CBM2_carb-bd_dom_sf"/>
</dbReference>
<dbReference type="Proteomes" id="UP001501585">
    <property type="component" value="Unassembled WGS sequence"/>
</dbReference>
<dbReference type="RefSeq" id="WP_344101223.1">
    <property type="nucleotide sequence ID" value="NZ_BAAAPC010000011.1"/>
</dbReference>
<feature type="compositionally biased region" description="Gly residues" evidence="1">
    <location>
        <begin position="1"/>
        <end position="11"/>
    </location>
</feature>
<feature type="transmembrane region" description="Helical" evidence="2">
    <location>
        <begin position="45"/>
        <end position="63"/>
    </location>
</feature>
<keyword evidence="2" id="KW-1133">Transmembrane helix</keyword>
<name>A0ABN2T7G5_9ACTN</name>
<protein>
    <recommendedName>
        <fullName evidence="3">CBM2 domain-containing protein</fullName>
    </recommendedName>
</protein>
<evidence type="ECO:0000256" key="2">
    <source>
        <dbReference type="SAM" id="Phobius"/>
    </source>
</evidence>
<sequence>MGRHSGAGGSRRGAHRSEPENTSALASVGHVLESTVPKRVEPPRLLTVLLISGVTLALTLFGYSTTQIYLRFSDPPAGHESAPDTGKSERLDQPDARPSASTTPEGGGEPRSAAENAPAGTGDPEPSTVTYRLVETTDTTFTGELTITNTGNAPLPGWELAIGFSDVTVTSAWDADWETTPTGLIARPSDGRGGLAPGESVTVRFIAEGPAQSPTSCSLNGHFCDL</sequence>
<keyword evidence="5" id="KW-1185">Reference proteome</keyword>
<gene>
    <name evidence="4" type="ORF">GCM10009799_28840</name>
</gene>
<accession>A0ABN2T7G5</accession>
<reference evidence="5" key="1">
    <citation type="journal article" date="2019" name="Int. J. Syst. Evol. Microbiol.">
        <title>The Global Catalogue of Microorganisms (GCM) 10K type strain sequencing project: providing services to taxonomists for standard genome sequencing and annotation.</title>
        <authorList>
            <consortium name="The Broad Institute Genomics Platform"/>
            <consortium name="The Broad Institute Genome Sequencing Center for Infectious Disease"/>
            <person name="Wu L."/>
            <person name="Ma J."/>
        </authorList>
    </citation>
    <scope>NUCLEOTIDE SEQUENCE [LARGE SCALE GENOMIC DNA]</scope>
    <source>
        <strain evidence="5">JCM 15313</strain>
    </source>
</reference>
<dbReference type="Pfam" id="PF00553">
    <property type="entry name" value="CBM_2"/>
    <property type="match status" value="1"/>
</dbReference>